<dbReference type="SUPFAM" id="SSF49899">
    <property type="entry name" value="Concanavalin A-like lectins/glucanases"/>
    <property type="match status" value="1"/>
</dbReference>
<keyword evidence="3" id="KW-1185">Reference proteome</keyword>
<protein>
    <recommendedName>
        <fullName evidence="1">B30.2/SPRY domain-containing protein</fullName>
    </recommendedName>
</protein>
<reference evidence="2" key="1">
    <citation type="submission" date="2023-10" db="EMBL/GenBank/DDBJ databases">
        <authorList>
            <person name="Chen Y."/>
            <person name="Shah S."/>
            <person name="Dougan E. K."/>
            <person name="Thang M."/>
            <person name="Chan C."/>
        </authorList>
    </citation>
    <scope>NUCLEOTIDE SEQUENCE [LARGE SCALE GENOMIC DNA]</scope>
</reference>
<dbReference type="Gene3D" id="2.40.128.270">
    <property type="match status" value="1"/>
</dbReference>
<dbReference type="InterPro" id="IPR043136">
    <property type="entry name" value="B30.2/SPRY_sf"/>
</dbReference>
<organism evidence="2 3">
    <name type="scientific">Prorocentrum cordatum</name>
    <dbReference type="NCBI Taxonomy" id="2364126"/>
    <lineage>
        <taxon>Eukaryota</taxon>
        <taxon>Sar</taxon>
        <taxon>Alveolata</taxon>
        <taxon>Dinophyceae</taxon>
        <taxon>Prorocentrales</taxon>
        <taxon>Prorocentraceae</taxon>
        <taxon>Prorocentrum</taxon>
    </lineage>
</organism>
<comment type="caution">
    <text evidence="2">The sequence shown here is derived from an EMBL/GenBank/DDBJ whole genome shotgun (WGS) entry which is preliminary data.</text>
</comment>
<sequence>MWLDDGSGSVNCSADAPEFEIVGKAKGDAPSNARCTTSLSSGQYFEIDVQELQKSCFIGVASEKGFAPGYKCKGLFFGGPGNLSSGGALVRPGFGKPIKKGAVIGVLVQISEEAVTVVFYQNGRCLGPGFVAERSVPSDVFPVVSTSSDGDRFAIRFPSTVPDIRDRQPEGGAKSHPAQGAWALMKMMVGPELGEFPLSDRMEGGTAVLTVEGVGSGKFRFSVKVCNNMRVEASSETDESLAPFDSLRVGLPMSTKMMGPPGPMEVENLLGEGLGKLFKWLVSEDSLLLVGPDIELSFVPHVGDEPFPATDVKIP</sequence>
<dbReference type="InterPro" id="IPR013320">
    <property type="entry name" value="ConA-like_dom_sf"/>
</dbReference>
<dbReference type="InterPro" id="IPR038670">
    <property type="entry name" value="HslJ-like_sf"/>
</dbReference>
<dbReference type="PROSITE" id="PS50188">
    <property type="entry name" value="B302_SPRY"/>
    <property type="match status" value="1"/>
</dbReference>
<dbReference type="InterPro" id="IPR001870">
    <property type="entry name" value="B30.2/SPRY"/>
</dbReference>
<dbReference type="EMBL" id="CAUYUJ010017416">
    <property type="protein sequence ID" value="CAK0874643.1"/>
    <property type="molecule type" value="Genomic_DNA"/>
</dbReference>
<proteinExistence type="predicted"/>
<dbReference type="Proteomes" id="UP001189429">
    <property type="component" value="Unassembled WGS sequence"/>
</dbReference>
<dbReference type="Gene3D" id="2.60.120.920">
    <property type="match status" value="1"/>
</dbReference>
<evidence type="ECO:0000313" key="2">
    <source>
        <dbReference type="EMBL" id="CAK0874643.1"/>
    </source>
</evidence>
<gene>
    <name evidence="2" type="ORF">PCOR1329_LOCUS59478</name>
</gene>
<feature type="domain" description="B30.2/SPRY" evidence="1">
    <location>
        <begin position="1"/>
        <end position="162"/>
    </location>
</feature>
<accession>A0ABN9VP28</accession>
<evidence type="ECO:0000259" key="1">
    <source>
        <dbReference type="PROSITE" id="PS50188"/>
    </source>
</evidence>
<name>A0ABN9VP28_9DINO</name>
<evidence type="ECO:0000313" key="3">
    <source>
        <dbReference type="Proteomes" id="UP001189429"/>
    </source>
</evidence>